<dbReference type="InterPro" id="IPR023996">
    <property type="entry name" value="TonB-dep_OMP_SusC/RagA"/>
</dbReference>
<dbReference type="RefSeq" id="WP_232175150.1">
    <property type="nucleotide sequence ID" value="NZ_JAJPWV010000001.1"/>
</dbReference>
<dbReference type="InterPro" id="IPR037066">
    <property type="entry name" value="Plug_dom_sf"/>
</dbReference>
<dbReference type="InterPro" id="IPR008969">
    <property type="entry name" value="CarboxyPept-like_regulatory"/>
</dbReference>
<organism evidence="2 3">
    <name type="scientific">Mucilaginibacter roseus</name>
    <dbReference type="NCBI Taxonomy" id="1528868"/>
    <lineage>
        <taxon>Bacteria</taxon>
        <taxon>Pseudomonadati</taxon>
        <taxon>Bacteroidota</taxon>
        <taxon>Sphingobacteriia</taxon>
        <taxon>Sphingobacteriales</taxon>
        <taxon>Sphingobacteriaceae</taxon>
        <taxon>Mucilaginibacter</taxon>
    </lineage>
</organism>
<proteinExistence type="predicted"/>
<reference evidence="2 3" key="1">
    <citation type="submission" date="2021-12" db="EMBL/GenBank/DDBJ databases">
        <title>Mucilaginibacter roseus genome.</title>
        <authorList>
            <person name="Ferreira J.R."/>
            <person name="Newman J.D."/>
        </authorList>
    </citation>
    <scope>NUCLEOTIDE SEQUENCE [LARGE SCALE GENOMIC DNA]</scope>
    <source>
        <strain evidence="2 3">LMG 28454</strain>
    </source>
</reference>
<protein>
    <submittedName>
        <fullName evidence="2">SusC/RagA family TonB-linked outer membrane protein</fullName>
    </submittedName>
</protein>
<dbReference type="SUPFAM" id="SSF49464">
    <property type="entry name" value="Carboxypeptidase regulatory domain-like"/>
    <property type="match status" value="1"/>
</dbReference>
<dbReference type="EMBL" id="JAJPWV010000001">
    <property type="protein sequence ID" value="MCD8739281.1"/>
    <property type="molecule type" value="Genomic_DNA"/>
</dbReference>
<name>A0ABS8TWS6_9SPHI</name>
<keyword evidence="1" id="KW-0732">Signal</keyword>
<dbReference type="InterPro" id="IPR023997">
    <property type="entry name" value="TonB-dep_OMP_SusC/RagA_CS"/>
</dbReference>
<comment type="caution">
    <text evidence="2">The sequence shown here is derived from an EMBL/GenBank/DDBJ whole genome shotgun (WGS) entry which is preliminary data.</text>
</comment>
<dbReference type="NCBIfam" id="TIGR04056">
    <property type="entry name" value="OMP_RagA_SusC"/>
    <property type="match status" value="1"/>
</dbReference>
<sequence>MKYSKIGMVLCVLLALIASVVQAQDAPNIKINVVVRGQRNEPVKGARVSSQNNVIDVTTNDAGEFSVDIPPLTLLNITAQGFRPLSVIATDTLKTIMLSEDEQLVQVAFRKVSNRDLLGGVANVDYKSVFDKNFSIYGLEGMEALAAGFNGNIWGMNSYLVLVDGVPREVDNVMPSEIEEVTFLKSASAVALYGSRGAKGVLLITTKRGGISDQKINVRANAGINIPKSYPKYLGSAEYMTLYNEARVNDGLGILYTDETIYNHASGMNPYRYPNIDFYSSEYLKSSFARYDLTTEISGGNERARYYTNVGFWSTGSLLDFGMAKNNTNDRFNVRGNVDVKLNSILKASVDASAVFYSGQGVTTDYWASAATIRPYRFTPLIPLSFIEPGDQATQIIADGSANIIDGKYLLGGTQLDQTNPFAAIYAGGKTKFVSRQFQFTTGIEADLKGIVKGLTFNANMGVDYLNRYNQGYNNGYAIYQPNWTSYNGKDVIGSLTMFGTDTKSGIENISDSWFRQTLSLSAQLNYRTSIKEKHNISAVLLAAAYRQSQSEVYQNTTNSNTGLQLSYNFRQKYYADFTGAMVYSPKFLGDKAYGFSPTVSLGWRLSEEDFLKNSTFVNNLKLTASAGILVTDLDVADYYLYESIYTQREGSYYSWNDGTLAQTTDSRRGSNPNLTFAKRKEISVGLEGAFFGNKLMLATNFFRNELVDLAIQSTTLFPSYFSVFNSSFIPYVNFNGDQRTGFDIDLRLNQRTGDVNWTIGTIATYYKTKATKRAEFYTDAYQNRQGRPLDAIWGLQSDGFYNDAAEATAANTGNGLPQPAFGQVKAGDFKYKDINGDGIVNLQDEVYLGKGGWFGSPLTLGLNLTARYKGFTLFALATGRFGAKAIKNSSYFWVDGQDKYSEVVRGRWTEETKNTATYPRLTTLTSDNNFRNSDFWLYSTDRLDLTKVQLSYDLPEALLKGKLLKSIGMYVTGFNLLTVAKERKLLEMNFGTAPQVRLYNLGIKAGF</sequence>
<keyword evidence="3" id="KW-1185">Reference proteome</keyword>
<feature type="signal peptide" evidence="1">
    <location>
        <begin position="1"/>
        <end position="23"/>
    </location>
</feature>
<accession>A0ABS8TWS6</accession>
<dbReference type="SUPFAM" id="SSF56935">
    <property type="entry name" value="Porins"/>
    <property type="match status" value="1"/>
</dbReference>
<evidence type="ECO:0000313" key="3">
    <source>
        <dbReference type="Proteomes" id="UP001199919"/>
    </source>
</evidence>
<feature type="chain" id="PRO_5047059302" evidence="1">
    <location>
        <begin position="24"/>
        <end position="1008"/>
    </location>
</feature>
<evidence type="ECO:0000313" key="2">
    <source>
        <dbReference type="EMBL" id="MCD8739281.1"/>
    </source>
</evidence>
<gene>
    <name evidence="2" type="ORF">LT679_01595</name>
</gene>
<evidence type="ECO:0000256" key="1">
    <source>
        <dbReference type="SAM" id="SignalP"/>
    </source>
</evidence>
<dbReference type="Proteomes" id="UP001199919">
    <property type="component" value="Unassembled WGS sequence"/>
</dbReference>
<dbReference type="Gene3D" id="2.170.130.10">
    <property type="entry name" value="TonB-dependent receptor, plug domain"/>
    <property type="match status" value="1"/>
</dbReference>
<dbReference type="NCBIfam" id="TIGR04057">
    <property type="entry name" value="SusC_RagA_signa"/>
    <property type="match status" value="1"/>
</dbReference>